<sequence length="66" mass="7300">MTRTWCRCHRTLYTTPGYIDQRAMSKRADNSILAAIPPKQKGSPMQSGTHRPQSISCCESCAQGVS</sequence>
<evidence type="ECO:0000313" key="2">
    <source>
        <dbReference type="Proteomes" id="UP000024376"/>
    </source>
</evidence>
<reference evidence="2" key="1">
    <citation type="journal article" date="2013" name="Ind. Biotechnol.">
        <title>Comparative genomics analysis of Trichoderma reesei strains.</title>
        <authorList>
            <person name="Koike H."/>
            <person name="Aerts A."/>
            <person name="LaButti K."/>
            <person name="Grigoriev I.V."/>
            <person name="Baker S.E."/>
        </authorList>
    </citation>
    <scope>NUCLEOTIDE SEQUENCE [LARGE SCALE GENOMIC DNA]</scope>
    <source>
        <strain evidence="2">ATCC 56765 / BCRC 32924 / NRRL 11460 / Rut C-30</strain>
    </source>
</reference>
<dbReference type="EMBL" id="KI911143">
    <property type="protein sequence ID" value="ETS03391.1"/>
    <property type="molecule type" value="Genomic_DNA"/>
</dbReference>
<dbReference type="Proteomes" id="UP000024376">
    <property type="component" value="Unassembled WGS sequence"/>
</dbReference>
<protein>
    <submittedName>
        <fullName evidence="1">Uncharacterized protein</fullName>
    </submittedName>
</protein>
<evidence type="ECO:0000313" key="1">
    <source>
        <dbReference type="EMBL" id="ETS03391.1"/>
    </source>
</evidence>
<dbReference type="AlphaFoldDB" id="A0A024SFY8"/>
<dbReference type="KEGG" id="trr:M419DRAFT_118318"/>
<organism evidence="1 2">
    <name type="scientific">Hypocrea jecorina (strain ATCC 56765 / BCRC 32924 / NRRL 11460 / Rut C-30)</name>
    <name type="common">Trichoderma reesei</name>
    <dbReference type="NCBI Taxonomy" id="1344414"/>
    <lineage>
        <taxon>Eukaryota</taxon>
        <taxon>Fungi</taxon>
        <taxon>Dikarya</taxon>
        <taxon>Ascomycota</taxon>
        <taxon>Pezizomycotina</taxon>
        <taxon>Sordariomycetes</taxon>
        <taxon>Hypocreomycetidae</taxon>
        <taxon>Hypocreales</taxon>
        <taxon>Hypocreaceae</taxon>
        <taxon>Trichoderma</taxon>
    </lineage>
</organism>
<accession>A0A024SFY8</accession>
<name>A0A024SFY8_HYPJR</name>
<dbReference type="HOGENOM" id="CLU_2833001_0_0_1"/>
<gene>
    <name evidence="1" type="ORF">M419DRAFT_118318</name>
</gene>
<proteinExistence type="predicted"/>